<accession>A0A540X8A9</accession>
<evidence type="ECO:0000313" key="1">
    <source>
        <dbReference type="EMBL" id="TQF17462.1"/>
    </source>
</evidence>
<dbReference type="RefSeq" id="WP_141640904.1">
    <property type="nucleotide sequence ID" value="NZ_VIFM01000007.1"/>
</dbReference>
<dbReference type="OrthoDB" id="5514567at2"/>
<dbReference type="AlphaFoldDB" id="A0A540X8A9"/>
<sequence length="152" mass="16133">METLSITFDARHELTGEVGSVKCGLCGEAARGRMLDQGGLARGFGWDCPCGALGIHAPLYDLDELYRDILEAWGLKPRDPDVSPPAPVGESGLLSAVYVDGPALLRGLFAEARSQGAQVASTEVLVRLVVPGFSSPASIWDVVWARAPRQGE</sequence>
<gene>
    <name evidence="1" type="ORF">FJV41_03205</name>
</gene>
<organism evidence="1 2">
    <name type="scientific">Myxococcus llanfairpwllgwyngyllgogerychwyrndrobwllllantysiliogogogochensis</name>
    <dbReference type="NCBI Taxonomy" id="2590453"/>
    <lineage>
        <taxon>Bacteria</taxon>
        <taxon>Pseudomonadati</taxon>
        <taxon>Myxococcota</taxon>
        <taxon>Myxococcia</taxon>
        <taxon>Myxococcales</taxon>
        <taxon>Cystobacterineae</taxon>
        <taxon>Myxococcaceae</taxon>
        <taxon>Myxococcus</taxon>
    </lineage>
</organism>
<dbReference type="EMBL" id="VIFM01000007">
    <property type="protein sequence ID" value="TQF17462.1"/>
    <property type="molecule type" value="Genomic_DNA"/>
</dbReference>
<keyword evidence="2" id="KW-1185">Reference proteome</keyword>
<dbReference type="Proteomes" id="UP000315369">
    <property type="component" value="Unassembled WGS sequence"/>
</dbReference>
<evidence type="ECO:0000313" key="2">
    <source>
        <dbReference type="Proteomes" id="UP000315369"/>
    </source>
</evidence>
<protein>
    <submittedName>
        <fullName evidence="1">Uncharacterized protein</fullName>
    </submittedName>
</protein>
<reference evidence="1 2" key="1">
    <citation type="submission" date="2019-06" db="EMBL/GenBank/DDBJ databases">
        <authorList>
            <person name="Livingstone P."/>
            <person name="Whitworth D."/>
        </authorList>
    </citation>
    <scope>NUCLEOTIDE SEQUENCE [LARGE SCALE GENOMIC DNA]</scope>
    <source>
        <strain evidence="1 2">AM401</strain>
    </source>
</reference>
<comment type="caution">
    <text evidence="1">The sequence shown here is derived from an EMBL/GenBank/DDBJ whole genome shotgun (WGS) entry which is preliminary data.</text>
</comment>
<name>A0A540X8A9_9BACT</name>
<proteinExistence type="predicted"/>